<dbReference type="InterPro" id="IPR003593">
    <property type="entry name" value="AAA+_ATPase"/>
</dbReference>
<proteinExistence type="predicted"/>
<gene>
    <name evidence="9" type="ORF">C9J27_02355</name>
</gene>
<protein>
    <recommendedName>
        <fullName evidence="8">ABC transporter domain-containing protein</fullName>
    </recommendedName>
</protein>
<keyword evidence="5 7" id="KW-1133">Transmembrane helix</keyword>
<dbReference type="SUPFAM" id="SSF90123">
    <property type="entry name" value="ABC transporter transmembrane region"/>
    <property type="match status" value="1"/>
</dbReference>
<evidence type="ECO:0000259" key="8">
    <source>
        <dbReference type="PROSITE" id="PS50893"/>
    </source>
</evidence>
<evidence type="ECO:0000313" key="9">
    <source>
        <dbReference type="EMBL" id="PSV00890.1"/>
    </source>
</evidence>
<dbReference type="SMART" id="SM00382">
    <property type="entry name" value="AAA"/>
    <property type="match status" value="1"/>
</dbReference>
<dbReference type="PANTHER" id="PTHR43394">
    <property type="entry name" value="ATP-DEPENDENT PERMEASE MDL1, MITOCHONDRIAL"/>
    <property type="match status" value="1"/>
</dbReference>
<dbReference type="Proteomes" id="UP000241426">
    <property type="component" value="Unassembled WGS sequence"/>
</dbReference>
<dbReference type="GO" id="GO:0005524">
    <property type="term" value="F:ATP binding"/>
    <property type="evidence" value="ECO:0007669"/>
    <property type="project" value="UniProtKB-KW"/>
</dbReference>
<dbReference type="AlphaFoldDB" id="A0A2T3KM62"/>
<dbReference type="InterPro" id="IPR003439">
    <property type="entry name" value="ABC_transporter-like_ATP-bd"/>
</dbReference>
<evidence type="ECO:0000256" key="6">
    <source>
        <dbReference type="ARBA" id="ARBA00023136"/>
    </source>
</evidence>
<feature type="transmembrane region" description="Helical" evidence="7">
    <location>
        <begin position="238"/>
        <end position="266"/>
    </location>
</feature>
<dbReference type="EMBL" id="PYNF01000002">
    <property type="protein sequence ID" value="PSV00890.1"/>
    <property type="molecule type" value="Genomic_DNA"/>
</dbReference>
<dbReference type="GO" id="GO:0016887">
    <property type="term" value="F:ATP hydrolysis activity"/>
    <property type="evidence" value="ECO:0007669"/>
    <property type="project" value="InterPro"/>
</dbReference>
<sequence length="644" mass="72033">MNYDYENVKKVAQRYFSLIGYDGTILNRSATVRGVIEDSVSVNSHPLVKDEIVDLDLTSNSHIPSSFVVEFVDKVEVITYSNGTFYDESDTETNVDNAVKAYYLCRSVRYMTAPEISISLFKRTPMVSFLMLLLVVFIMASPTYSNLFNSRLVYGDSITSLLVVSGIFILIFLAEFLLKELIMKKLNERIESEVKIAEMVFFDSVCSSTNKDSVVNWKTASESITGIWRSVGQIGLDVFTAFIIMTVFCFQLGVYAVFPISVYALFFGINLKMKMKTYRDILAMNDMKDQKLTYLINMMPSRSFLKFLDMERVREKWAYMTEKLSTFGLQIQMHEELSGGVLKFYSSASIIVIFIAAYCAIKAGDLSQGSVIALMLLNGRCSAAISSLTNRTYSGLISYSKLKGAIQSLHEDDSALNRRAGLRLNQTEGHELCVSDVSKTFDGKMILADVNFKVSSGESVCVIGKAGSGKSTLLSILTGHMRCDSGTVQFDSIGVLEYGSEFYSREVAYYSLSDGMMGDTLYYNMSLKYDQNIGDIVDNLKYFDCTYVLNQKALYADIATELKLSSGQLQKINMVKSLGVNPKLIVMDEPCSNLSHLEARSFLNKIKTRYPSAILIFASHNPMLRGCADYVFDMESVDLIKNGG</sequence>
<evidence type="ECO:0000256" key="3">
    <source>
        <dbReference type="ARBA" id="ARBA00022741"/>
    </source>
</evidence>
<evidence type="ECO:0000256" key="5">
    <source>
        <dbReference type="ARBA" id="ARBA00022989"/>
    </source>
</evidence>
<evidence type="ECO:0000256" key="7">
    <source>
        <dbReference type="SAM" id="Phobius"/>
    </source>
</evidence>
<accession>A0A2T3KM62</accession>
<keyword evidence="2 7" id="KW-0812">Transmembrane</keyword>
<dbReference type="PANTHER" id="PTHR43394:SF1">
    <property type="entry name" value="ATP-BINDING CASSETTE SUB-FAMILY B MEMBER 10, MITOCHONDRIAL"/>
    <property type="match status" value="1"/>
</dbReference>
<dbReference type="Gene3D" id="1.20.1560.10">
    <property type="entry name" value="ABC transporter type 1, transmembrane domain"/>
    <property type="match status" value="1"/>
</dbReference>
<reference evidence="9 10" key="1">
    <citation type="submission" date="2018-01" db="EMBL/GenBank/DDBJ databases">
        <title>Whole genome sequencing of Histamine producing bacteria.</title>
        <authorList>
            <person name="Butler K."/>
        </authorList>
    </citation>
    <scope>NUCLEOTIDE SEQUENCE [LARGE SCALE GENOMIC DNA]</scope>
    <source>
        <strain evidence="9 10">FS-7.2</strain>
    </source>
</reference>
<evidence type="ECO:0000256" key="4">
    <source>
        <dbReference type="ARBA" id="ARBA00022840"/>
    </source>
</evidence>
<dbReference type="PROSITE" id="PS50893">
    <property type="entry name" value="ABC_TRANSPORTER_2"/>
    <property type="match status" value="1"/>
</dbReference>
<dbReference type="PROSITE" id="PS00211">
    <property type="entry name" value="ABC_TRANSPORTER_1"/>
    <property type="match status" value="1"/>
</dbReference>
<name>A0A2T3KM62_9GAMM</name>
<dbReference type="InterPro" id="IPR017871">
    <property type="entry name" value="ABC_transporter-like_CS"/>
</dbReference>
<keyword evidence="3" id="KW-0547">Nucleotide-binding</keyword>
<dbReference type="SUPFAM" id="SSF52540">
    <property type="entry name" value="P-loop containing nucleoside triphosphate hydrolases"/>
    <property type="match status" value="1"/>
</dbReference>
<organism evidence="9 10">
    <name type="scientific">Photobacterium kishitanii</name>
    <dbReference type="NCBI Taxonomy" id="318456"/>
    <lineage>
        <taxon>Bacteria</taxon>
        <taxon>Pseudomonadati</taxon>
        <taxon>Pseudomonadota</taxon>
        <taxon>Gammaproteobacteria</taxon>
        <taxon>Vibrionales</taxon>
        <taxon>Vibrionaceae</taxon>
        <taxon>Photobacterium</taxon>
    </lineage>
</organism>
<keyword evidence="6 7" id="KW-0472">Membrane</keyword>
<dbReference type="GO" id="GO:0015421">
    <property type="term" value="F:ABC-type oligopeptide transporter activity"/>
    <property type="evidence" value="ECO:0007669"/>
    <property type="project" value="TreeGrafter"/>
</dbReference>
<dbReference type="InterPro" id="IPR027417">
    <property type="entry name" value="P-loop_NTPase"/>
</dbReference>
<dbReference type="GO" id="GO:0005886">
    <property type="term" value="C:plasma membrane"/>
    <property type="evidence" value="ECO:0007669"/>
    <property type="project" value="UniProtKB-SubCell"/>
</dbReference>
<evidence type="ECO:0000256" key="1">
    <source>
        <dbReference type="ARBA" id="ARBA00004651"/>
    </source>
</evidence>
<comment type="subcellular location">
    <subcellularLocation>
        <location evidence="1">Cell membrane</location>
        <topology evidence="1">Multi-pass membrane protein</topology>
    </subcellularLocation>
</comment>
<feature type="transmembrane region" description="Helical" evidence="7">
    <location>
        <begin position="126"/>
        <end position="145"/>
    </location>
</feature>
<comment type="caution">
    <text evidence="9">The sequence shown here is derived from an EMBL/GenBank/DDBJ whole genome shotgun (WGS) entry which is preliminary data.</text>
</comment>
<feature type="transmembrane region" description="Helical" evidence="7">
    <location>
        <begin position="157"/>
        <end position="178"/>
    </location>
</feature>
<feature type="transmembrane region" description="Helical" evidence="7">
    <location>
        <begin position="344"/>
        <end position="361"/>
    </location>
</feature>
<dbReference type="InterPro" id="IPR036640">
    <property type="entry name" value="ABC1_TM_sf"/>
</dbReference>
<dbReference type="RefSeq" id="WP_107288616.1">
    <property type="nucleotide sequence ID" value="NZ_PYNF01000002.1"/>
</dbReference>
<evidence type="ECO:0000256" key="2">
    <source>
        <dbReference type="ARBA" id="ARBA00022692"/>
    </source>
</evidence>
<feature type="domain" description="ABC transporter" evidence="8">
    <location>
        <begin position="432"/>
        <end position="644"/>
    </location>
</feature>
<dbReference type="InterPro" id="IPR039421">
    <property type="entry name" value="Type_1_exporter"/>
</dbReference>
<dbReference type="Pfam" id="PF00005">
    <property type="entry name" value="ABC_tran"/>
    <property type="match status" value="1"/>
</dbReference>
<evidence type="ECO:0000313" key="10">
    <source>
        <dbReference type="Proteomes" id="UP000241426"/>
    </source>
</evidence>
<keyword evidence="4" id="KW-0067">ATP-binding</keyword>
<dbReference type="Gene3D" id="3.40.50.300">
    <property type="entry name" value="P-loop containing nucleotide triphosphate hydrolases"/>
    <property type="match status" value="1"/>
</dbReference>